<accession>A0A401FNP3</accession>
<protein>
    <recommendedName>
        <fullName evidence="1">SnoaL-like domain-containing protein</fullName>
    </recommendedName>
</protein>
<dbReference type="AlphaFoldDB" id="A0A401FNP3"/>
<dbReference type="Proteomes" id="UP000286974">
    <property type="component" value="Unassembled WGS sequence"/>
</dbReference>
<evidence type="ECO:0000259" key="1">
    <source>
        <dbReference type="Pfam" id="PF13577"/>
    </source>
</evidence>
<dbReference type="EMBL" id="BEXA01000005">
    <property type="protein sequence ID" value="GAY74009.1"/>
    <property type="molecule type" value="Genomic_DNA"/>
</dbReference>
<organism evidence="2 3">
    <name type="scientific">Lentilactobacillus kosonis</name>
    <dbReference type="NCBI Taxonomy" id="2810561"/>
    <lineage>
        <taxon>Bacteria</taxon>
        <taxon>Bacillati</taxon>
        <taxon>Bacillota</taxon>
        <taxon>Bacilli</taxon>
        <taxon>Lactobacillales</taxon>
        <taxon>Lactobacillaceae</taxon>
        <taxon>Lentilactobacillus</taxon>
    </lineage>
</organism>
<dbReference type="Pfam" id="PF13577">
    <property type="entry name" value="SnoaL_4"/>
    <property type="match status" value="1"/>
</dbReference>
<dbReference type="SUPFAM" id="SSF54427">
    <property type="entry name" value="NTF2-like"/>
    <property type="match status" value="1"/>
</dbReference>
<dbReference type="InterPro" id="IPR032710">
    <property type="entry name" value="NTF2-like_dom_sf"/>
</dbReference>
<keyword evidence="3" id="KW-1185">Reference proteome</keyword>
<dbReference type="OrthoDB" id="2084678at2"/>
<feature type="domain" description="SnoaL-like" evidence="1">
    <location>
        <begin position="2"/>
        <end position="131"/>
    </location>
</feature>
<dbReference type="RefSeq" id="WP_125008736.1">
    <property type="nucleotide sequence ID" value="NZ_BEXA01000005.1"/>
</dbReference>
<proteinExistence type="predicted"/>
<evidence type="ECO:0000313" key="2">
    <source>
        <dbReference type="EMBL" id="GAY74009.1"/>
    </source>
</evidence>
<reference evidence="2 3" key="1">
    <citation type="submission" date="2017-11" db="EMBL/GenBank/DDBJ databases">
        <title>Draft Genome Sequence of Lactobacillus curieae NBRC 111893 isolated from Koso, a Japanese sugar-Vegetable Fermented Beverage.</title>
        <authorList>
            <person name="Chiou T.Y."/>
            <person name="Oshima K."/>
            <person name="Suda W."/>
            <person name="Hattori M."/>
            <person name="Takahashi T."/>
        </authorList>
    </citation>
    <scope>NUCLEOTIDE SEQUENCE [LARGE SCALE GENOMIC DNA]</scope>
    <source>
        <strain evidence="2 3">NBRC111893</strain>
    </source>
</reference>
<comment type="caution">
    <text evidence="2">The sequence shown here is derived from an EMBL/GenBank/DDBJ whole genome shotgun (WGS) entry which is preliminary data.</text>
</comment>
<gene>
    <name evidence="2" type="ORF">NBRC111893_2155</name>
</gene>
<evidence type="ECO:0000313" key="3">
    <source>
        <dbReference type="Proteomes" id="UP000286974"/>
    </source>
</evidence>
<name>A0A401FNP3_9LACO</name>
<dbReference type="Gene3D" id="3.10.450.50">
    <property type="match status" value="1"/>
</dbReference>
<sequence>MTDKEKVQQVINDYATYADTRQTQKQFELFTNDGSMTVYYPWNDPDKPDLVDTPEKLMATFEALKQYEHTFHMIGQSSVTVEGDQAKAYVYTIAHHVTANEDGTKSLMVAYLRYNDQFAKQSDGSWLFTNRELHADFIENRPLN</sequence>
<dbReference type="InterPro" id="IPR037401">
    <property type="entry name" value="SnoaL-like"/>
</dbReference>